<keyword evidence="5" id="KW-0175">Coiled coil</keyword>
<dbReference type="Gene3D" id="3.50.50.100">
    <property type="match status" value="1"/>
</dbReference>
<evidence type="ECO:0000256" key="3">
    <source>
        <dbReference type="ARBA" id="ARBA00022827"/>
    </source>
</evidence>
<gene>
    <name evidence="8" type="ORF">HK100_005844</name>
</gene>
<name>A0AAD5SWT9_9FUNG</name>
<dbReference type="PANTHER" id="PTHR43735">
    <property type="entry name" value="APOPTOSIS-INDUCING FACTOR 1"/>
    <property type="match status" value="1"/>
</dbReference>
<evidence type="ECO:0000256" key="5">
    <source>
        <dbReference type="SAM" id="Coils"/>
    </source>
</evidence>
<comment type="similarity">
    <text evidence="1">Belongs to the FAD-dependent oxidoreductase family.</text>
</comment>
<feature type="coiled-coil region" evidence="5">
    <location>
        <begin position="53"/>
        <end position="113"/>
    </location>
</feature>
<evidence type="ECO:0000313" key="9">
    <source>
        <dbReference type="Proteomes" id="UP001211907"/>
    </source>
</evidence>
<feature type="domain" description="FAD/NAD(P)-binding" evidence="7">
    <location>
        <begin position="187"/>
        <end position="409"/>
    </location>
</feature>
<dbReference type="EMBL" id="JADGJH010002711">
    <property type="protein sequence ID" value="KAJ3095385.1"/>
    <property type="molecule type" value="Genomic_DNA"/>
</dbReference>
<proteinExistence type="inferred from homology"/>
<dbReference type="AlphaFoldDB" id="A0AAD5SWT9"/>
<evidence type="ECO:0000259" key="7">
    <source>
        <dbReference type="Pfam" id="PF07992"/>
    </source>
</evidence>
<sequence length="468" mass="51419">MPSEFGTNEALKFLTPEIKMDWQLNSPVVIFLICAGGIFILSLPLQCARRKRLIAAETQRLAAEAERQAAEERQFNEWLNEPPPNSEEWYRRRLTYATELANEQNRLAEEQRQMGAGAFAGARAADILMGKLKNKANVILVDERDSCFIAVQAMLPLFDPKKVDQIWVPYSSKSLLFWNISSGNVIQGSAVKLNENSLELHDGRTISFDFAVIATGTKSALKPPVWNKTEGQNDAENLTTALLAAKNISVIGGGQVGVELAAKLCSNLPETHVHLIHRGPQLLSKMAGMNDASRQKVYQVLQKFTNLTISLEDSIAKPELPLSSISTEKQILLTKSGREINSDVTFMTTGNLPNSKFVAAGLGESLLDDGGYIRTAFDGSLIGYSHIFAAGDVSNLDPVKLARQAMNQAQLVASNIEVLVKSDWFGEVAKIDPKPKLKIYTPVSRDNGAVKLGKQGFVVKLWGFVLHI</sequence>
<dbReference type="PANTHER" id="PTHR43735:SF3">
    <property type="entry name" value="FERROPTOSIS SUPPRESSOR PROTEIN 1"/>
    <property type="match status" value="1"/>
</dbReference>
<accession>A0AAD5SWT9</accession>
<keyword evidence="6" id="KW-0812">Transmembrane</keyword>
<dbReference type="Proteomes" id="UP001211907">
    <property type="component" value="Unassembled WGS sequence"/>
</dbReference>
<evidence type="ECO:0000256" key="1">
    <source>
        <dbReference type="ARBA" id="ARBA00006442"/>
    </source>
</evidence>
<keyword evidence="9" id="KW-1185">Reference proteome</keyword>
<dbReference type="InterPro" id="IPR023753">
    <property type="entry name" value="FAD/NAD-binding_dom"/>
</dbReference>
<organism evidence="8 9">
    <name type="scientific">Physocladia obscura</name>
    <dbReference type="NCBI Taxonomy" id="109957"/>
    <lineage>
        <taxon>Eukaryota</taxon>
        <taxon>Fungi</taxon>
        <taxon>Fungi incertae sedis</taxon>
        <taxon>Chytridiomycota</taxon>
        <taxon>Chytridiomycota incertae sedis</taxon>
        <taxon>Chytridiomycetes</taxon>
        <taxon>Chytridiales</taxon>
        <taxon>Chytriomycetaceae</taxon>
        <taxon>Physocladia</taxon>
    </lineage>
</organism>
<evidence type="ECO:0000256" key="4">
    <source>
        <dbReference type="ARBA" id="ARBA00023002"/>
    </source>
</evidence>
<dbReference type="InterPro" id="IPR036188">
    <property type="entry name" value="FAD/NAD-bd_sf"/>
</dbReference>
<evidence type="ECO:0000313" key="8">
    <source>
        <dbReference type="EMBL" id="KAJ3095385.1"/>
    </source>
</evidence>
<dbReference type="PRINTS" id="PR00411">
    <property type="entry name" value="PNDRDTASEI"/>
</dbReference>
<dbReference type="PRINTS" id="PR00368">
    <property type="entry name" value="FADPNR"/>
</dbReference>
<keyword evidence="2" id="KW-0285">Flavoprotein</keyword>
<evidence type="ECO:0000256" key="2">
    <source>
        <dbReference type="ARBA" id="ARBA00022630"/>
    </source>
</evidence>
<dbReference type="SUPFAM" id="SSF51905">
    <property type="entry name" value="FAD/NAD(P)-binding domain"/>
    <property type="match status" value="2"/>
</dbReference>
<dbReference type="GO" id="GO:0050660">
    <property type="term" value="F:flavin adenine dinucleotide binding"/>
    <property type="evidence" value="ECO:0007669"/>
    <property type="project" value="TreeGrafter"/>
</dbReference>
<keyword evidence="4" id="KW-0560">Oxidoreductase</keyword>
<dbReference type="Pfam" id="PF07992">
    <property type="entry name" value="Pyr_redox_2"/>
    <property type="match status" value="1"/>
</dbReference>
<keyword evidence="6" id="KW-0472">Membrane</keyword>
<keyword evidence="3" id="KW-0274">FAD</keyword>
<dbReference type="GO" id="GO:0005737">
    <property type="term" value="C:cytoplasm"/>
    <property type="evidence" value="ECO:0007669"/>
    <property type="project" value="TreeGrafter"/>
</dbReference>
<comment type="caution">
    <text evidence="8">The sequence shown here is derived from an EMBL/GenBank/DDBJ whole genome shotgun (WGS) entry which is preliminary data.</text>
</comment>
<dbReference type="GO" id="GO:0004174">
    <property type="term" value="F:electron-transferring-flavoprotein dehydrogenase activity"/>
    <property type="evidence" value="ECO:0007669"/>
    <property type="project" value="TreeGrafter"/>
</dbReference>
<evidence type="ECO:0000256" key="6">
    <source>
        <dbReference type="SAM" id="Phobius"/>
    </source>
</evidence>
<reference evidence="8" key="1">
    <citation type="submission" date="2020-05" db="EMBL/GenBank/DDBJ databases">
        <title>Phylogenomic resolution of chytrid fungi.</title>
        <authorList>
            <person name="Stajich J.E."/>
            <person name="Amses K."/>
            <person name="Simmons R."/>
            <person name="Seto K."/>
            <person name="Myers J."/>
            <person name="Bonds A."/>
            <person name="Quandt C.A."/>
            <person name="Barry K."/>
            <person name="Liu P."/>
            <person name="Grigoriev I."/>
            <person name="Longcore J.E."/>
            <person name="James T.Y."/>
        </authorList>
    </citation>
    <scope>NUCLEOTIDE SEQUENCE</scope>
    <source>
        <strain evidence="8">JEL0513</strain>
    </source>
</reference>
<protein>
    <recommendedName>
        <fullName evidence="7">FAD/NAD(P)-binding domain-containing protein</fullName>
    </recommendedName>
</protein>
<feature type="transmembrane region" description="Helical" evidence="6">
    <location>
        <begin position="24"/>
        <end position="43"/>
    </location>
</feature>
<keyword evidence="6" id="KW-1133">Transmembrane helix</keyword>